<keyword evidence="2 7" id="KW-0812">Transmembrane</keyword>
<feature type="transmembrane region" description="Helical" evidence="7">
    <location>
        <begin position="280"/>
        <end position="303"/>
    </location>
</feature>
<evidence type="ECO:0000313" key="9">
    <source>
        <dbReference type="EMBL" id="CAK9046163.1"/>
    </source>
</evidence>
<dbReference type="SUPFAM" id="SSF81324">
    <property type="entry name" value="Voltage-gated potassium channels"/>
    <property type="match status" value="1"/>
</dbReference>
<organism evidence="9 10">
    <name type="scientific">Durusdinium trenchii</name>
    <dbReference type="NCBI Taxonomy" id="1381693"/>
    <lineage>
        <taxon>Eukaryota</taxon>
        <taxon>Sar</taxon>
        <taxon>Alveolata</taxon>
        <taxon>Dinophyceae</taxon>
        <taxon>Suessiales</taxon>
        <taxon>Symbiodiniaceae</taxon>
        <taxon>Durusdinium</taxon>
    </lineage>
</organism>
<evidence type="ECO:0000256" key="1">
    <source>
        <dbReference type="ARBA" id="ARBA00004141"/>
    </source>
</evidence>
<protein>
    <recommendedName>
        <fullName evidence="8">EF-hand domain-containing protein</fullName>
    </recommendedName>
</protein>
<comment type="caution">
    <text evidence="9">The sequence shown here is derived from an EMBL/GenBank/DDBJ whole genome shotgun (WGS) entry which is preliminary data.</text>
</comment>
<dbReference type="SUPFAM" id="SSF47473">
    <property type="entry name" value="EF-hand"/>
    <property type="match status" value="1"/>
</dbReference>
<feature type="transmembrane region" description="Helical" evidence="7">
    <location>
        <begin position="241"/>
        <end position="260"/>
    </location>
</feature>
<dbReference type="Gene3D" id="1.20.120.350">
    <property type="entry name" value="Voltage-gated potassium channels. Chain C"/>
    <property type="match status" value="1"/>
</dbReference>
<dbReference type="SMART" id="SM00054">
    <property type="entry name" value="EFh"/>
    <property type="match status" value="2"/>
</dbReference>
<feature type="domain" description="EF-hand" evidence="8">
    <location>
        <begin position="327"/>
        <end position="362"/>
    </location>
</feature>
<dbReference type="PANTHER" id="PTHR10037:SF62">
    <property type="entry name" value="SODIUM CHANNEL PROTEIN 60E"/>
    <property type="match status" value="1"/>
</dbReference>
<comment type="subcellular location">
    <subcellularLocation>
        <location evidence="1">Membrane</location>
        <topology evidence="1">Multi-pass membrane protein</topology>
    </subcellularLocation>
</comment>
<name>A0ABP0M4S3_9DINO</name>
<sequence length="603" mass="67283">MAHLTVNRKTETEKMNEAHVAETMAQIKSLRYQSYANGKPWLDADGRLIWSHWRMKAAEVVFSQTFETCMGVVILSNLVLIMYEANKDAQCYPMYYNRFNECPDRSDANPWLVGLNISLLIIYSIECVLRAFVERSAFIWNKWNMIDLFAVVSGWVGLAISDFVSVTLLRMFRLVRVVRALRVLISVPEFYLLITGLASSIKAIFFGALMLASVIVFWAVISVELLHPIASRLTFDGCDRCAAGFETIFAAALTLFQQIVAGDNWGQISIPVVEEEPLTAILLFSMLITISLGMLNLILAVIVERAAEARENDHEAKIKRKEEERAKSMEDLASLCASMDVNNNGLISLEEMLKGYDEVEEFKKLMQVMDLKREDMAMVFNVLDSESTQEVSYLEFCQHLGSFFKRDPVIMHSLVKYSIMELRKVVEQDVLRILHEQSNMLKALLEGHSFLNPSCFEMKLSDVAVSAPPHSCREGEQVFAPLDAGDSEVFALLAKAEDLASALSASVATENAEALHETVVKLQRLIQINEAREAQEACEAQEGVGAGGVATWPPQVLKSTPAATRPGSGSRQPRWEPSWIGLVKCGCESAVENTSAAIEVPEE</sequence>
<feature type="coiled-coil region" evidence="6">
    <location>
        <begin position="304"/>
        <end position="331"/>
    </location>
</feature>
<dbReference type="InterPro" id="IPR018247">
    <property type="entry name" value="EF_Hand_1_Ca_BS"/>
</dbReference>
<dbReference type="EMBL" id="CAXAMN010015559">
    <property type="protein sequence ID" value="CAK9046163.1"/>
    <property type="molecule type" value="Genomic_DNA"/>
</dbReference>
<feature type="transmembrane region" description="Helical" evidence="7">
    <location>
        <begin position="145"/>
        <end position="170"/>
    </location>
</feature>
<dbReference type="InterPro" id="IPR027359">
    <property type="entry name" value="Volt_channel_dom_sf"/>
</dbReference>
<keyword evidence="10" id="KW-1185">Reference proteome</keyword>
<dbReference type="Gene3D" id="1.10.287.70">
    <property type="match status" value="1"/>
</dbReference>
<feature type="transmembrane region" description="Helical" evidence="7">
    <location>
        <begin position="190"/>
        <end position="220"/>
    </location>
</feature>
<evidence type="ECO:0000256" key="2">
    <source>
        <dbReference type="ARBA" id="ARBA00022692"/>
    </source>
</evidence>
<dbReference type="InterPro" id="IPR011992">
    <property type="entry name" value="EF-hand-dom_pair"/>
</dbReference>
<feature type="transmembrane region" description="Helical" evidence="7">
    <location>
        <begin position="111"/>
        <end position="133"/>
    </location>
</feature>
<dbReference type="PROSITE" id="PS00018">
    <property type="entry name" value="EF_HAND_1"/>
    <property type="match status" value="1"/>
</dbReference>
<dbReference type="InterPro" id="IPR043203">
    <property type="entry name" value="VGCC_Ca_Na"/>
</dbReference>
<keyword evidence="4 7" id="KW-1133">Transmembrane helix</keyword>
<proteinExistence type="predicted"/>
<dbReference type="Proteomes" id="UP001642484">
    <property type="component" value="Unassembled WGS sequence"/>
</dbReference>
<dbReference type="PANTHER" id="PTHR10037">
    <property type="entry name" value="VOLTAGE-GATED CATION CHANNEL CALCIUM AND SODIUM"/>
    <property type="match status" value="1"/>
</dbReference>
<dbReference type="Pfam" id="PF00520">
    <property type="entry name" value="Ion_trans"/>
    <property type="match status" value="1"/>
</dbReference>
<keyword evidence="5 7" id="KW-0472">Membrane</keyword>
<keyword evidence="6" id="KW-0175">Coiled coil</keyword>
<dbReference type="GO" id="GO:0034220">
    <property type="term" value="P:monoatomic ion transmembrane transport"/>
    <property type="evidence" value="ECO:0007669"/>
    <property type="project" value="UniProtKB-KW"/>
</dbReference>
<dbReference type="InterPro" id="IPR005821">
    <property type="entry name" value="Ion_trans_dom"/>
</dbReference>
<evidence type="ECO:0000256" key="4">
    <source>
        <dbReference type="ARBA" id="ARBA00022989"/>
    </source>
</evidence>
<evidence type="ECO:0000256" key="6">
    <source>
        <dbReference type="SAM" id="Coils"/>
    </source>
</evidence>
<evidence type="ECO:0000313" key="10">
    <source>
        <dbReference type="Proteomes" id="UP001642484"/>
    </source>
</evidence>
<evidence type="ECO:0000256" key="3">
    <source>
        <dbReference type="ARBA" id="ARBA00022837"/>
    </source>
</evidence>
<accession>A0ABP0M4S3</accession>
<evidence type="ECO:0000259" key="8">
    <source>
        <dbReference type="PROSITE" id="PS50222"/>
    </source>
</evidence>
<reference evidence="9 10" key="1">
    <citation type="submission" date="2024-02" db="EMBL/GenBank/DDBJ databases">
        <authorList>
            <person name="Chen Y."/>
            <person name="Shah S."/>
            <person name="Dougan E. K."/>
            <person name="Thang M."/>
            <person name="Chan C."/>
        </authorList>
    </citation>
    <scope>NUCLEOTIDE SEQUENCE [LARGE SCALE GENOMIC DNA]</scope>
</reference>
<evidence type="ECO:0000256" key="5">
    <source>
        <dbReference type="ARBA" id="ARBA00023136"/>
    </source>
</evidence>
<keyword evidence="3" id="KW-0106">Calcium</keyword>
<dbReference type="Gene3D" id="1.10.238.10">
    <property type="entry name" value="EF-hand"/>
    <property type="match status" value="1"/>
</dbReference>
<evidence type="ECO:0000256" key="7">
    <source>
        <dbReference type="SAM" id="Phobius"/>
    </source>
</evidence>
<dbReference type="PROSITE" id="PS50222">
    <property type="entry name" value="EF_HAND_2"/>
    <property type="match status" value="1"/>
</dbReference>
<gene>
    <name evidence="9" type="ORF">CCMP2556_LOCUS24030</name>
</gene>
<dbReference type="InterPro" id="IPR002048">
    <property type="entry name" value="EF_hand_dom"/>
</dbReference>